<feature type="chain" id="PRO_5034848587" evidence="1">
    <location>
        <begin position="18"/>
        <end position="165"/>
    </location>
</feature>
<evidence type="ECO:0000313" key="4">
    <source>
        <dbReference type="Proteomes" id="UP000694559"/>
    </source>
</evidence>
<dbReference type="OrthoDB" id="9325096at2759"/>
<dbReference type="PROSITE" id="PS51257">
    <property type="entry name" value="PROKAR_LIPOPROTEIN"/>
    <property type="match status" value="1"/>
</dbReference>
<dbReference type="Ensembl" id="ENSNNAT00000028145.1">
    <property type="protein sequence ID" value="ENSNNAP00000026859.1"/>
    <property type="gene ID" value="ENSNNAG00000017367.1"/>
</dbReference>
<organism evidence="3 4">
    <name type="scientific">Naja naja</name>
    <name type="common">Indian cobra</name>
    <dbReference type="NCBI Taxonomy" id="35670"/>
    <lineage>
        <taxon>Eukaryota</taxon>
        <taxon>Metazoa</taxon>
        <taxon>Chordata</taxon>
        <taxon>Craniata</taxon>
        <taxon>Vertebrata</taxon>
        <taxon>Euteleostomi</taxon>
        <taxon>Lepidosauria</taxon>
        <taxon>Squamata</taxon>
        <taxon>Bifurcata</taxon>
        <taxon>Unidentata</taxon>
        <taxon>Episquamata</taxon>
        <taxon>Toxicofera</taxon>
        <taxon>Serpentes</taxon>
        <taxon>Colubroidea</taxon>
        <taxon>Elapidae</taxon>
        <taxon>Elapinae</taxon>
        <taxon>Naja</taxon>
    </lineage>
</organism>
<protein>
    <submittedName>
        <fullName evidence="3">Interleukin 17 receptor D</fullName>
    </submittedName>
</protein>
<feature type="signal peptide" evidence="1">
    <location>
        <begin position="1"/>
        <end position="17"/>
    </location>
</feature>
<dbReference type="GeneTree" id="ENSGT00940000156669"/>
<name>A0A8C6YAL5_NAJNA</name>
<keyword evidence="1" id="KW-0732">Signal</keyword>
<dbReference type="InterPro" id="IPR031951">
    <property type="entry name" value="IL17R_D_N"/>
</dbReference>
<gene>
    <name evidence="3" type="primary">IL17RD</name>
</gene>
<dbReference type="AlphaFoldDB" id="A0A8C6YAL5"/>
<dbReference type="Proteomes" id="UP000694559">
    <property type="component" value="Unplaced"/>
</dbReference>
<feature type="domain" description="Interleukin 17 receptor D N-terminal" evidence="2">
    <location>
        <begin position="59"/>
        <end position="153"/>
    </location>
</feature>
<evidence type="ECO:0000313" key="3">
    <source>
        <dbReference type="Ensembl" id="ENSNNAP00000026859.1"/>
    </source>
</evidence>
<evidence type="ECO:0000259" key="2">
    <source>
        <dbReference type="Pfam" id="PF16742"/>
    </source>
</evidence>
<proteinExistence type="predicted"/>
<reference evidence="3" key="1">
    <citation type="submission" date="2025-08" db="UniProtKB">
        <authorList>
            <consortium name="Ensembl"/>
        </authorList>
    </citation>
    <scope>IDENTIFICATION</scope>
</reference>
<dbReference type="Pfam" id="PF16742">
    <property type="entry name" value="IL17R_D_N"/>
    <property type="match status" value="1"/>
</dbReference>
<evidence type="ECO:0000256" key="1">
    <source>
        <dbReference type="SAM" id="SignalP"/>
    </source>
</evidence>
<sequence length="165" mass="18235">MALWLKFCSFFFSLTACLDGPRLAVSAGGTSSSGGGRKGSAGETCGWIVSPADRRFGFNIGLPNITFKYDNCTPYLNSIGKHVIGDVQNITISQYACSDQVAVTVLWTANPIGIEFLKGFRVILEELKSERRQCQQLLLKDPKQLNSSYKWTVSSCLRRQEEVVI</sequence>
<keyword evidence="4" id="KW-1185">Reference proteome</keyword>
<reference evidence="3" key="2">
    <citation type="submission" date="2025-09" db="UniProtKB">
        <authorList>
            <consortium name="Ensembl"/>
        </authorList>
    </citation>
    <scope>IDENTIFICATION</scope>
</reference>
<accession>A0A8C6YAL5</accession>